<comment type="caution">
    <text evidence="1">The sequence shown here is derived from an EMBL/GenBank/DDBJ whole genome shotgun (WGS) entry which is preliminary data.</text>
</comment>
<dbReference type="EMBL" id="NPIB01000020">
    <property type="protein sequence ID" value="PLC57058.1"/>
    <property type="molecule type" value="Genomic_DNA"/>
</dbReference>
<keyword evidence="2" id="KW-1185">Reference proteome</keyword>
<dbReference type="PROSITE" id="PS51257">
    <property type="entry name" value="PROKAR_LIPOPROTEIN"/>
    <property type="match status" value="1"/>
</dbReference>
<evidence type="ECO:0000313" key="2">
    <source>
        <dbReference type="Proteomes" id="UP000234420"/>
    </source>
</evidence>
<evidence type="ECO:0000313" key="1">
    <source>
        <dbReference type="EMBL" id="PLC57058.1"/>
    </source>
</evidence>
<dbReference type="RefSeq" id="WP_065208232.1">
    <property type="nucleotide sequence ID" value="NZ_JABJXE010000015.1"/>
</dbReference>
<dbReference type="Proteomes" id="UP000234420">
    <property type="component" value="Unassembled WGS sequence"/>
</dbReference>
<gene>
    <name evidence="1" type="ORF">CIK00_14845</name>
</gene>
<proteinExistence type="predicted"/>
<name>A0A2N4UPW8_9GAMM</name>
<organism evidence="1 2">
    <name type="scientific">Photobacterium carnosum</name>
    <dbReference type="NCBI Taxonomy" id="2023717"/>
    <lineage>
        <taxon>Bacteria</taxon>
        <taxon>Pseudomonadati</taxon>
        <taxon>Pseudomonadota</taxon>
        <taxon>Gammaproteobacteria</taxon>
        <taxon>Vibrionales</taxon>
        <taxon>Vibrionaceae</taxon>
        <taxon>Photobacterium</taxon>
    </lineage>
</organism>
<protein>
    <submittedName>
        <fullName evidence="1">Uncharacterized protein</fullName>
    </submittedName>
</protein>
<reference evidence="1 2" key="1">
    <citation type="journal article" date="2018" name="Syst. Appl. Microbiol.">
        <title>Photobacterium carnosum sp. nov., isolated from spoiled modified atmosphere packaged poultry meat.</title>
        <authorList>
            <person name="Hilgarth M."/>
            <person name="Fuertes S."/>
            <person name="Ehrmann M."/>
            <person name="Vogel R.F."/>
        </authorList>
    </citation>
    <scope>NUCLEOTIDE SEQUENCE [LARGE SCALE GENOMIC DNA]</scope>
    <source>
        <strain evidence="1 2">TMW 2.2021</strain>
    </source>
</reference>
<sequence length="374" mass="40796">MPKRKLLNSVIATAIVAMTGCSSVSNSPVAAVSNDLVVFEKGASLQTATNYLAKMYDLETVDWDNKIDRTKLRITKNVTIKSTSNAQDALNSVYTAIPQLAATANTNSIKVTLNNLCDGKAAMSNNHGYETINIDSQPIIITTPLNFSNGFNQQTKTPLKSVATKATLDTKPALDNNRMTGAESLKAVTTVTKIQPLKQSIQVNSGNMLSLAVIKQLDKFGYSPIWMLNDKTAKSLNSKAVSNFELNTASVNDFVYGVATKLTELGGQTVNAKIFPGSKQVVFHLHSADNVALYNMTAGRLSTNIENLAKQFGWKLDQKRGWLAAQDYPISVDYPVVAENNIDAVLTKMLQPYNTKIKHQLVESIKEIFIVDAK</sequence>
<dbReference type="AlphaFoldDB" id="A0A2N4UPW8"/>
<accession>A0A2N4UPW8</accession>